<dbReference type="InterPro" id="IPR044063">
    <property type="entry name" value="ZF_RING_GID"/>
</dbReference>
<dbReference type="SMART" id="SM00757">
    <property type="entry name" value="CRA"/>
    <property type="match status" value="1"/>
</dbReference>
<accession>Q54PM0</accession>
<protein>
    <recommendedName>
        <fullName evidence="13">Macrophage erythroblast attacher</fullName>
    </recommendedName>
</protein>
<dbReference type="PROSITE" id="PS50897">
    <property type="entry name" value="CTLH"/>
    <property type="match status" value="1"/>
</dbReference>
<dbReference type="InterPro" id="IPR006595">
    <property type="entry name" value="CTLH_C"/>
</dbReference>
<dbReference type="SUPFAM" id="SSF57850">
    <property type="entry name" value="RING/U-box"/>
    <property type="match status" value="1"/>
</dbReference>
<gene>
    <name evidence="11" type="primary">maea</name>
    <name evidence="11" type="ORF">DDB_G0284463</name>
</gene>
<evidence type="ECO:0008006" key="13">
    <source>
        <dbReference type="Google" id="ProtNLM"/>
    </source>
</evidence>
<dbReference type="dictyBase" id="DDB_G0284463">
    <property type="gene designation" value="maea"/>
</dbReference>
<keyword evidence="5" id="KW-0862">Zinc</keyword>
<feature type="zinc finger region" description="RING-Gid-type" evidence="6">
    <location>
        <begin position="340"/>
        <end position="408"/>
    </location>
</feature>
<reference evidence="11 12" key="1">
    <citation type="journal article" date="2005" name="Nature">
        <title>The genome of the social amoeba Dictyostelium discoideum.</title>
        <authorList>
            <consortium name="The Dictyostelium discoideum Sequencing Consortium"/>
            <person name="Eichinger L."/>
            <person name="Pachebat J.A."/>
            <person name="Glockner G."/>
            <person name="Rajandream M.A."/>
            <person name="Sucgang R."/>
            <person name="Berriman M."/>
            <person name="Song J."/>
            <person name="Olsen R."/>
            <person name="Szafranski K."/>
            <person name="Xu Q."/>
            <person name="Tunggal B."/>
            <person name="Kummerfeld S."/>
            <person name="Madera M."/>
            <person name="Konfortov B.A."/>
            <person name="Rivero F."/>
            <person name="Bankier A.T."/>
            <person name="Lehmann R."/>
            <person name="Hamlin N."/>
            <person name="Davies R."/>
            <person name="Gaudet P."/>
            <person name="Fey P."/>
            <person name="Pilcher K."/>
            <person name="Chen G."/>
            <person name="Saunders D."/>
            <person name="Sodergren E."/>
            <person name="Davis P."/>
            <person name="Kerhornou A."/>
            <person name="Nie X."/>
            <person name="Hall N."/>
            <person name="Anjard C."/>
            <person name="Hemphill L."/>
            <person name="Bason N."/>
            <person name="Farbrother P."/>
            <person name="Desany B."/>
            <person name="Just E."/>
            <person name="Morio T."/>
            <person name="Rost R."/>
            <person name="Churcher C."/>
            <person name="Cooper J."/>
            <person name="Haydock S."/>
            <person name="van Driessche N."/>
            <person name="Cronin A."/>
            <person name="Goodhead I."/>
            <person name="Muzny D."/>
            <person name="Mourier T."/>
            <person name="Pain A."/>
            <person name="Lu M."/>
            <person name="Harper D."/>
            <person name="Lindsay R."/>
            <person name="Hauser H."/>
            <person name="James K."/>
            <person name="Quiles M."/>
            <person name="Madan Babu M."/>
            <person name="Saito T."/>
            <person name="Buchrieser C."/>
            <person name="Wardroper A."/>
            <person name="Felder M."/>
            <person name="Thangavelu M."/>
            <person name="Johnson D."/>
            <person name="Knights A."/>
            <person name="Loulseged H."/>
            <person name="Mungall K."/>
            <person name="Oliver K."/>
            <person name="Price C."/>
            <person name="Quail M.A."/>
            <person name="Urushihara H."/>
            <person name="Hernandez J."/>
            <person name="Rabbinowitsch E."/>
            <person name="Steffen D."/>
            <person name="Sanders M."/>
            <person name="Ma J."/>
            <person name="Kohara Y."/>
            <person name="Sharp S."/>
            <person name="Simmonds M."/>
            <person name="Spiegler S."/>
            <person name="Tivey A."/>
            <person name="Sugano S."/>
            <person name="White B."/>
            <person name="Walker D."/>
            <person name="Woodward J."/>
            <person name="Winckler T."/>
            <person name="Tanaka Y."/>
            <person name="Shaulsky G."/>
            <person name="Schleicher M."/>
            <person name="Weinstock G."/>
            <person name="Rosenthal A."/>
            <person name="Cox E.C."/>
            <person name="Chisholm R.L."/>
            <person name="Gibbs R."/>
            <person name="Loomis W.F."/>
            <person name="Platzer M."/>
            <person name="Kay R.R."/>
            <person name="Williams J."/>
            <person name="Dear P.H."/>
            <person name="Noegel A.A."/>
            <person name="Barrell B."/>
            <person name="Kuspa A."/>
        </authorList>
    </citation>
    <scope>NUCLEOTIDE SEQUENCE [LARGE SCALE GENOMIC DNA]</scope>
    <source>
        <strain evidence="11 12">AX4</strain>
    </source>
</reference>
<dbReference type="GO" id="GO:0005634">
    <property type="term" value="C:nucleus"/>
    <property type="evidence" value="ECO:0000318"/>
    <property type="project" value="GO_Central"/>
</dbReference>
<dbReference type="PaxDb" id="44689-DDB0235217"/>
<dbReference type="FunCoup" id="Q54PM0">
    <property type="interactions" value="656"/>
</dbReference>
<dbReference type="GO" id="GO:0061630">
    <property type="term" value="F:ubiquitin protein ligase activity"/>
    <property type="evidence" value="ECO:0007669"/>
    <property type="project" value="InterPro"/>
</dbReference>
<dbReference type="InterPro" id="IPR013144">
    <property type="entry name" value="CRA_dom"/>
</dbReference>
<dbReference type="VEuPathDB" id="AmoebaDB:DDB_G0284463"/>
<dbReference type="OMA" id="YFDDKRW"/>
<dbReference type="HOGENOM" id="CLU_027445_2_0_1"/>
<name>Q54PM0_DICDI</name>
<dbReference type="PhylomeDB" id="Q54PM0"/>
<dbReference type="Gene3D" id="3.30.40.10">
    <property type="entry name" value="Zinc/RING finger domain, C3HC4 (zinc finger)"/>
    <property type="match status" value="1"/>
</dbReference>
<dbReference type="InParanoid" id="Q54PM0"/>
<dbReference type="eggNOG" id="KOG0396">
    <property type="taxonomic scope" value="Eukaryota"/>
</dbReference>
<dbReference type="Proteomes" id="UP000002195">
    <property type="component" value="Unassembled WGS sequence"/>
</dbReference>
<dbReference type="KEGG" id="ddi:DDB_G0284463"/>
<evidence type="ECO:0000256" key="3">
    <source>
        <dbReference type="ARBA" id="ARBA00022723"/>
    </source>
</evidence>
<feature type="domain" description="CTLH" evidence="9">
    <location>
        <begin position="187"/>
        <end position="244"/>
    </location>
</feature>
<comment type="subcellular location">
    <subcellularLocation>
        <location evidence="1">Cytoplasm</location>
    </subcellularLocation>
</comment>
<dbReference type="InterPro" id="IPR045098">
    <property type="entry name" value="Fyv10_fam"/>
</dbReference>
<keyword evidence="12" id="KW-1185">Reference proteome</keyword>
<organism evidence="11 12">
    <name type="scientific">Dictyostelium discoideum</name>
    <name type="common">Social amoeba</name>
    <dbReference type="NCBI Taxonomy" id="44689"/>
    <lineage>
        <taxon>Eukaryota</taxon>
        <taxon>Amoebozoa</taxon>
        <taxon>Evosea</taxon>
        <taxon>Eumycetozoa</taxon>
        <taxon>Dictyostelia</taxon>
        <taxon>Dictyosteliales</taxon>
        <taxon>Dictyosteliaceae</taxon>
        <taxon>Dictyostelium</taxon>
    </lineage>
</organism>
<dbReference type="EMBL" id="AAFI02000065">
    <property type="protein sequence ID" value="EAL65211.2"/>
    <property type="molecule type" value="Genomic_DNA"/>
</dbReference>
<feature type="compositionally biased region" description="Low complexity" evidence="8">
    <location>
        <begin position="13"/>
        <end position="33"/>
    </location>
</feature>
<dbReference type="PROSITE" id="PS50896">
    <property type="entry name" value="LISH"/>
    <property type="match status" value="1"/>
</dbReference>
<dbReference type="AlphaFoldDB" id="Q54PM0"/>
<evidence type="ECO:0000256" key="4">
    <source>
        <dbReference type="ARBA" id="ARBA00022771"/>
    </source>
</evidence>
<dbReference type="SMART" id="SM00668">
    <property type="entry name" value="CTLH"/>
    <property type="match status" value="1"/>
</dbReference>
<dbReference type="InterPro" id="IPR006594">
    <property type="entry name" value="LisH"/>
</dbReference>
<evidence type="ECO:0000313" key="12">
    <source>
        <dbReference type="Proteomes" id="UP000002195"/>
    </source>
</evidence>
<dbReference type="CDD" id="cd16659">
    <property type="entry name" value="RING-Ubox_Emp"/>
    <property type="match status" value="1"/>
</dbReference>
<evidence type="ECO:0000256" key="1">
    <source>
        <dbReference type="ARBA" id="ARBA00004496"/>
    </source>
</evidence>
<dbReference type="GO" id="GO:0034657">
    <property type="term" value="C:GID complex"/>
    <property type="evidence" value="ECO:0000318"/>
    <property type="project" value="GO_Central"/>
</dbReference>
<feature type="domain" description="RING-Gid-type" evidence="10">
    <location>
        <begin position="340"/>
        <end position="408"/>
    </location>
</feature>
<keyword evidence="3" id="KW-0479">Metal-binding</keyword>
<evidence type="ECO:0000256" key="7">
    <source>
        <dbReference type="SAM" id="Coils"/>
    </source>
</evidence>
<dbReference type="GO" id="GO:0005737">
    <property type="term" value="C:cytoplasm"/>
    <property type="evidence" value="ECO:0000318"/>
    <property type="project" value="GO_Central"/>
</dbReference>
<keyword evidence="4 6" id="KW-0863">Zinc-finger</keyword>
<evidence type="ECO:0000256" key="2">
    <source>
        <dbReference type="ARBA" id="ARBA00022490"/>
    </source>
</evidence>
<dbReference type="InterPro" id="IPR024964">
    <property type="entry name" value="CTLH/CRA"/>
</dbReference>
<dbReference type="RefSeq" id="XP_638565.2">
    <property type="nucleotide sequence ID" value="XM_633473.2"/>
</dbReference>
<dbReference type="Pfam" id="PF10607">
    <property type="entry name" value="CTLH"/>
    <property type="match status" value="1"/>
</dbReference>
<evidence type="ECO:0000256" key="8">
    <source>
        <dbReference type="SAM" id="MobiDB-lite"/>
    </source>
</evidence>
<dbReference type="Reactome" id="R-DDI-9861718">
    <property type="pathway name" value="Regulation of pyruvate metabolism"/>
</dbReference>
<dbReference type="PANTHER" id="PTHR12170:SF2">
    <property type="entry name" value="E3 UBIQUITIN-PROTEIN TRANSFERASE MAEA"/>
    <property type="match status" value="1"/>
</dbReference>
<evidence type="ECO:0000259" key="10">
    <source>
        <dbReference type="PROSITE" id="PS51867"/>
    </source>
</evidence>
<feature type="coiled-coil region" evidence="7">
    <location>
        <begin position="90"/>
        <end position="135"/>
    </location>
</feature>
<evidence type="ECO:0000259" key="9">
    <source>
        <dbReference type="PROSITE" id="PS50897"/>
    </source>
</evidence>
<evidence type="ECO:0000313" key="11">
    <source>
        <dbReference type="EMBL" id="EAL65211.2"/>
    </source>
</evidence>
<dbReference type="GO" id="GO:0008270">
    <property type="term" value="F:zinc ion binding"/>
    <property type="evidence" value="ECO:0007669"/>
    <property type="project" value="UniProtKB-KW"/>
</dbReference>
<keyword evidence="7" id="KW-0175">Coiled coil</keyword>
<dbReference type="PROSITE" id="PS51867">
    <property type="entry name" value="ZF_RING_GID"/>
    <property type="match status" value="1"/>
</dbReference>
<dbReference type="PANTHER" id="PTHR12170">
    <property type="entry name" value="MACROPHAGE ERYTHROBLAST ATTACHER-RELATED"/>
    <property type="match status" value="1"/>
</dbReference>
<sequence length="423" mass="48536">MLNMSNTDTNKKTNVSITSPTTATTTTTSNSSSNDCSIIGEIQLERSLLKVPFECINKSFRISQKSIEKEMNNVITQITEINKKRLTISKDDAINTVDKLLNRVQQLKRKMEDVKLEEEQQIKKLKSRLSHLNIATNCQNQKDHREIFNNTRINRILIDYFLREGYYDSAIEFSNQLKIKDFVDIEIFLSSKKVVEGLNKFDCTEALNWCNENKSKLKKINSTLEFNLRIQEFIELVRLGKMMQAIAYAKVHISPNSSTNMKEIQRVAATLVFKKDTTCDRYKKLFDSKKWSELICQFKNDNFQLHSLSTKSMLDISLQSGLSVLKTSSCGDESTFNVNCPLCDPSFRALATSLPVSLQSHSSLVCRITGEIMNEDNYPMVLPNGNVFSKRAIIDMYKKQDKIIDPRSGNEYKLEDLKRAYIS</sequence>
<evidence type="ECO:0000256" key="5">
    <source>
        <dbReference type="ARBA" id="ARBA00022833"/>
    </source>
</evidence>
<comment type="caution">
    <text evidence="11">The sequence shown here is derived from an EMBL/GenBank/DDBJ whole genome shotgun (WGS) entry which is preliminary data.</text>
</comment>
<proteinExistence type="predicted"/>
<dbReference type="GeneID" id="8624605"/>
<keyword evidence="2" id="KW-0963">Cytoplasm</keyword>
<feature type="region of interest" description="Disordered" evidence="8">
    <location>
        <begin position="1"/>
        <end position="33"/>
    </location>
</feature>
<dbReference type="STRING" id="44689.Q54PM0"/>
<dbReference type="InterPro" id="IPR013083">
    <property type="entry name" value="Znf_RING/FYVE/PHD"/>
</dbReference>
<dbReference type="SMR" id="Q54PM0"/>
<evidence type="ECO:0000256" key="6">
    <source>
        <dbReference type="PROSITE-ProRule" id="PRU01215"/>
    </source>
</evidence>
<dbReference type="GO" id="GO:0043161">
    <property type="term" value="P:proteasome-mediated ubiquitin-dependent protein catabolic process"/>
    <property type="evidence" value="ECO:0000318"/>
    <property type="project" value="GO_Central"/>
</dbReference>